<dbReference type="GO" id="GO:0005886">
    <property type="term" value="C:plasma membrane"/>
    <property type="evidence" value="ECO:0007669"/>
    <property type="project" value="UniProtKB-SubCell"/>
</dbReference>
<reference evidence="10 11" key="1">
    <citation type="submission" date="2020-06" db="EMBL/GenBank/DDBJ databases">
        <title>NJ-3-1, isolated from saline soil.</title>
        <authorList>
            <person name="Cui H.L."/>
            <person name="Shi X."/>
        </authorList>
    </citation>
    <scope>NUCLEOTIDE SEQUENCE [LARGE SCALE GENOMIC DNA]</scope>
    <source>
        <strain evidence="10 11">NJ-3-1</strain>
    </source>
</reference>
<feature type="transmembrane region" description="Helical" evidence="7">
    <location>
        <begin position="85"/>
        <end position="105"/>
    </location>
</feature>
<accession>A0A7D5LDJ1</accession>
<feature type="transmembrane region" description="Helical" evidence="7">
    <location>
        <begin position="6"/>
        <end position="26"/>
    </location>
</feature>
<evidence type="ECO:0000259" key="8">
    <source>
        <dbReference type="Pfam" id="PF00924"/>
    </source>
</evidence>
<evidence type="ECO:0000256" key="5">
    <source>
        <dbReference type="ARBA" id="ARBA00022989"/>
    </source>
</evidence>
<evidence type="ECO:0000256" key="2">
    <source>
        <dbReference type="ARBA" id="ARBA00008017"/>
    </source>
</evidence>
<evidence type="ECO:0000256" key="7">
    <source>
        <dbReference type="SAM" id="Phobius"/>
    </source>
</evidence>
<proteinExistence type="inferred from homology"/>
<comment type="subcellular location">
    <subcellularLocation>
        <location evidence="1">Cell membrane</location>
        <topology evidence="1">Multi-pass membrane protein</topology>
    </subcellularLocation>
</comment>
<dbReference type="GO" id="GO:0008381">
    <property type="term" value="F:mechanosensitive monoatomic ion channel activity"/>
    <property type="evidence" value="ECO:0007669"/>
    <property type="project" value="InterPro"/>
</dbReference>
<dbReference type="PANTHER" id="PTHR30221">
    <property type="entry name" value="SMALL-CONDUCTANCE MECHANOSENSITIVE CHANNEL"/>
    <property type="match status" value="1"/>
</dbReference>
<feature type="transmembrane region" description="Helical" evidence="7">
    <location>
        <begin position="154"/>
        <end position="185"/>
    </location>
</feature>
<dbReference type="InterPro" id="IPR006686">
    <property type="entry name" value="MscS_channel_CS"/>
</dbReference>
<dbReference type="InterPro" id="IPR010920">
    <property type="entry name" value="LSM_dom_sf"/>
</dbReference>
<gene>
    <name evidence="10" type="ORF">HUG12_13800</name>
</gene>
<protein>
    <submittedName>
        <fullName evidence="10">Mechanosensitive ion channel family protein</fullName>
    </submittedName>
</protein>
<keyword evidence="11" id="KW-1185">Reference proteome</keyword>
<evidence type="ECO:0000313" key="10">
    <source>
        <dbReference type="EMBL" id="QLG64068.1"/>
    </source>
</evidence>
<comment type="similarity">
    <text evidence="2">Belongs to the MscS (TC 1.A.23) family.</text>
</comment>
<feature type="domain" description="Mechanosensitive ion channel MscS C-terminal" evidence="9">
    <location>
        <begin position="246"/>
        <end position="329"/>
    </location>
</feature>
<dbReference type="InterPro" id="IPR049278">
    <property type="entry name" value="MS_channel_C"/>
</dbReference>
<dbReference type="PANTHER" id="PTHR30221:SF20">
    <property type="entry name" value="SMALL-CONDUCTANCE MECHANOSENSITIVE CHANNEL"/>
    <property type="match status" value="1"/>
</dbReference>
<evidence type="ECO:0000256" key="1">
    <source>
        <dbReference type="ARBA" id="ARBA00004651"/>
    </source>
</evidence>
<dbReference type="Gene3D" id="3.30.70.100">
    <property type="match status" value="1"/>
</dbReference>
<name>A0A7D5LDJ1_9EURY</name>
<keyword evidence="4 7" id="KW-0812">Transmembrane</keyword>
<feature type="transmembrane region" description="Helical" evidence="7">
    <location>
        <begin position="126"/>
        <end position="148"/>
    </location>
</feature>
<evidence type="ECO:0000256" key="6">
    <source>
        <dbReference type="ARBA" id="ARBA00023136"/>
    </source>
</evidence>
<organism evidence="10 11">
    <name type="scientific">Halorarum salinum</name>
    <dbReference type="NCBI Taxonomy" id="2743089"/>
    <lineage>
        <taxon>Archaea</taxon>
        <taxon>Methanobacteriati</taxon>
        <taxon>Methanobacteriota</taxon>
        <taxon>Stenosarchaea group</taxon>
        <taxon>Halobacteria</taxon>
        <taxon>Halobacteriales</taxon>
        <taxon>Haloferacaceae</taxon>
        <taxon>Halorarum</taxon>
    </lineage>
</organism>
<evidence type="ECO:0000256" key="3">
    <source>
        <dbReference type="ARBA" id="ARBA00022475"/>
    </source>
</evidence>
<dbReference type="InterPro" id="IPR023408">
    <property type="entry name" value="MscS_beta-dom_sf"/>
</dbReference>
<dbReference type="InterPro" id="IPR045275">
    <property type="entry name" value="MscS_archaea/bacteria_type"/>
</dbReference>
<dbReference type="SUPFAM" id="SSF82861">
    <property type="entry name" value="Mechanosensitive channel protein MscS (YggB), transmembrane region"/>
    <property type="match status" value="1"/>
</dbReference>
<dbReference type="SUPFAM" id="SSF82689">
    <property type="entry name" value="Mechanosensitive channel protein MscS (YggB), C-terminal domain"/>
    <property type="match status" value="1"/>
</dbReference>
<dbReference type="InterPro" id="IPR011066">
    <property type="entry name" value="MscS_channel_C_sf"/>
</dbReference>
<dbReference type="AlphaFoldDB" id="A0A7D5LDJ1"/>
<dbReference type="Pfam" id="PF00924">
    <property type="entry name" value="MS_channel_2nd"/>
    <property type="match status" value="1"/>
</dbReference>
<dbReference type="InterPro" id="IPR006685">
    <property type="entry name" value="MscS_channel_2nd"/>
</dbReference>
<dbReference type="PROSITE" id="PS01246">
    <property type="entry name" value="UPF0003"/>
    <property type="match status" value="1"/>
</dbReference>
<dbReference type="Pfam" id="PF21082">
    <property type="entry name" value="MS_channel_3rd"/>
    <property type="match status" value="1"/>
</dbReference>
<evidence type="ECO:0000259" key="9">
    <source>
        <dbReference type="Pfam" id="PF21082"/>
    </source>
</evidence>
<dbReference type="KEGG" id="halu:HUG12_13800"/>
<dbReference type="Gene3D" id="2.30.30.60">
    <property type="match status" value="1"/>
</dbReference>
<keyword evidence="3" id="KW-1003">Cell membrane</keyword>
<sequence>MFPTVGAQLAGTAVALAVLLISAELVRRAGDPAKERFGDAFVESVQAGTMAVLTVLAGVFFVVLWRGTAVLGYVFDVLDFGRAEVVSTVFTLVILVGAYSATRVTKQAVRRVARGRGRITRHQRQIVHHVLQVSIFGVASLVVLALWGQNVGGLLVGAGFAGIILGFAARQTLGAVLAGFVVLFSRPFELGDWVRIDEQEGIVTDINIVNTQLRTFDDELVMVPNDMVTSEEIVNRSRKGRLRGNVDVGVDYEADLEAATALAEEAMADLDVLLEQPNPQVVLSEFGDSAVVLRLRFHIDNPSARKMWKARTDVIAAVKSAFDEADVSIPYPQRELSARDEASRVDVAGAAAEDGYPAEADGAE</sequence>
<dbReference type="SUPFAM" id="SSF50182">
    <property type="entry name" value="Sm-like ribonucleoproteins"/>
    <property type="match status" value="1"/>
</dbReference>
<evidence type="ECO:0000313" key="11">
    <source>
        <dbReference type="Proteomes" id="UP000509626"/>
    </source>
</evidence>
<feature type="domain" description="Mechanosensitive ion channel MscS" evidence="8">
    <location>
        <begin position="176"/>
        <end position="238"/>
    </location>
</feature>
<dbReference type="Gene3D" id="1.10.287.1260">
    <property type="match status" value="1"/>
</dbReference>
<dbReference type="InterPro" id="IPR011014">
    <property type="entry name" value="MscS_channel_TM-2"/>
</dbReference>
<keyword evidence="5 7" id="KW-1133">Transmembrane helix</keyword>
<evidence type="ECO:0000256" key="4">
    <source>
        <dbReference type="ARBA" id="ARBA00022692"/>
    </source>
</evidence>
<dbReference type="Proteomes" id="UP000509626">
    <property type="component" value="Chromosome"/>
</dbReference>
<dbReference type="EMBL" id="CP058579">
    <property type="protein sequence ID" value="QLG64068.1"/>
    <property type="molecule type" value="Genomic_DNA"/>
</dbReference>
<feature type="transmembrane region" description="Helical" evidence="7">
    <location>
        <begin position="47"/>
        <end position="65"/>
    </location>
</feature>
<keyword evidence="6 7" id="KW-0472">Membrane</keyword>